<comment type="caution">
    <text evidence="2">The sequence shown here is derived from an EMBL/GenBank/DDBJ whole genome shotgun (WGS) entry which is preliminary data.</text>
</comment>
<dbReference type="Proteomes" id="UP000321907">
    <property type="component" value="Unassembled WGS sequence"/>
</dbReference>
<dbReference type="EMBL" id="VOXD01000005">
    <property type="protein sequence ID" value="TXF90798.1"/>
    <property type="molecule type" value="Genomic_DNA"/>
</dbReference>
<reference evidence="2 3" key="1">
    <citation type="submission" date="2019-08" db="EMBL/GenBank/DDBJ databases">
        <title>Lewinella sp. strain SSH13 Genome sequencing and assembly.</title>
        <authorList>
            <person name="Kim I."/>
        </authorList>
    </citation>
    <scope>NUCLEOTIDE SEQUENCE [LARGE SCALE GENOMIC DNA]</scope>
    <source>
        <strain evidence="2 3">SSH13</strain>
    </source>
</reference>
<proteinExistence type="predicted"/>
<organism evidence="2 3">
    <name type="scientific">Neolewinella aurantiaca</name>
    <dbReference type="NCBI Taxonomy" id="2602767"/>
    <lineage>
        <taxon>Bacteria</taxon>
        <taxon>Pseudomonadati</taxon>
        <taxon>Bacteroidota</taxon>
        <taxon>Saprospiria</taxon>
        <taxon>Saprospirales</taxon>
        <taxon>Lewinellaceae</taxon>
        <taxon>Neolewinella</taxon>
    </lineage>
</organism>
<protein>
    <submittedName>
        <fullName evidence="2">Uncharacterized protein</fullName>
    </submittedName>
</protein>
<feature type="transmembrane region" description="Helical" evidence="1">
    <location>
        <begin position="24"/>
        <end position="47"/>
    </location>
</feature>
<evidence type="ECO:0000256" key="1">
    <source>
        <dbReference type="SAM" id="Phobius"/>
    </source>
</evidence>
<sequence>MPLTCYPIFLCLSEKQNYRMYTTIIIYAVLFLIGAGPALVAMLGFLLGNLLGCNINEAGTDPCVRNGVEWGETLSSMVVFGWLTIVTFPLAACAAIGYTVYLFL</sequence>
<name>A0A5C7FZQ6_9BACT</name>
<gene>
    <name evidence="2" type="ORF">FUA23_04995</name>
</gene>
<evidence type="ECO:0000313" key="3">
    <source>
        <dbReference type="Proteomes" id="UP000321907"/>
    </source>
</evidence>
<feature type="transmembrane region" description="Helical" evidence="1">
    <location>
        <begin position="79"/>
        <end position="103"/>
    </location>
</feature>
<keyword evidence="1" id="KW-0472">Membrane</keyword>
<keyword evidence="1" id="KW-0812">Transmembrane</keyword>
<evidence type="ECO:0000313" key="2">
    <source>
        <dbReference type="EMBL" id="TXF90798.1"/>
    </source>
</evidence>
<dbReference type="AlphaFoldDB" id="A0A5C7FZQ6"/>
<keyword evidence="1" id="KW-1133">Transmembrane helix</keyword>
<accession>A0A5C7FZQ6</accession>
<keyword evidence="3" id="KW-1185">Reference proteome</keyword>